<dbReference type="PANTHER" id="PTHR37371">
    <property type="entry name" value="OS08G0180400 PROTEIN"/>
    <property type="match status" value="1"/>
</dbReference>
<keyword evidence="2" id="KW-1185">Reference proteome</keyword>
<accession>A0A7J7MA78</accession>
<organism evidence="1 2">
    <name type="scientific">Kingdonia uniflora</name>
    <dbReference type="NCBI Taxonomy" id="39325"/>
    <lineage>
        <taxon>Eukaryota</taxon>
        <taxon>Viridiplantae</taxon>
        <taxon>Streptophyta</taxon>
        <taxon>Embryophyta</taxon>
        <taxon>Tracheophyta</taxon>
        <taxon>Spermatophyta</taxon>
        <taxon>Magnoliopsida</taxon>
        <taxon>Ranunculales</taxon>
        <taxon>Circaeasteraceae</taxon>
        <taxon>Kingdonia</taxon>
    </lineage>
</organism>
<comment type="caution">
    <text evidence="1">The sequence shown here is derived from an EMBL/GenBank/DDBJ whole genome shotgun (WGS) entry which is preliminary data.</text>
</comment>
<dbReference type="EMBL" id="JACGCM010001659">
    <property type="protein sequence ID" value="KAF6151806.1"/>
    <property type="molecule type" value="Genomic_DNA"/>
</dbReference>
<dbReference type="Proteomes" id="UP000541444">
    <property type="component" value="Unassembled WGS sequence"/>
</dbReference>
<proteinExistence type="predicted"/>
<name>A0A7J7MA78_9MAGN</name>
<evidence type="ECO:0000313" key="1">
    <source>
        <dbReference type="EMBL" id="KAF6151806.1"/>
    </source>
</evidence>
<evidence type="ECO:0000313" key="2">
    <source>
        <dbReference type="Proteomes" id="UP000541444"/>
    </source>
</evidence>
<sequence>GTQEAPGLVKARVYSRDEVWEQLIGSQRRAVGSTNANKLDSRSHFLIHTQGCHQMMDEAEKDYKNMSDRIVASVEVMKTSYADFITEAQTSAAQGTLILHVFSSHVVDFPEDIGSHFICLHEKATILTILMLIALLGCSGSSTANGWSIGCVVLRPREA</sequence>
<gene>
    <name evidence="1" type="ORF">GIB67_010380</name>
</gene>
<feature type="non-terminal residue" evidence="1">
    <location>
        <position position="1"/>
    </location>
</feature>
<dbReference type="AlphaFoldDB" id="A0A7J7MA78"/>
<dbReference type="OrthoDB" id="1933837at2759"/>
<reference evidence="1 2" key="1">
    <citation type="journal article" date="2020" name="IScience">
        <title>Genome Sequencing of the Endangered Kingdonia uniflora (Circaeasteraceae, Ranunculales) Reveals Potential Mechanisms of Evolutionary Specialization.</title>
        <authorList>
            <person name="Sun Y."/>
            <person name="Deng T."/>
            <person name="Zhang A."/>
            <person name="Moore M.J."/>
            <person name="Landis J.B."/>
            <person name="Lin N."/>
            <person name="Zhang H."/>
            <person name="Zhang X."/>
            <person name="Huang J."/>
            <person name="Zhang X."/>
            <person name="Sun H."/>
            <person name="Wang H."/>
        </authorList>
    </citation>
    <scope>NUCLEOTIDE SEQUENCE [LARGE SCALE GENOMIC DNA]</scope>
    <source>
        <strain evidence="1">TB1705</strain>
        <tissue evidence="1">Leaf</tissue>
    </source>
</reference>
<dbReference type="PANTHER" id="PTHR37371:SF1">
    <property type="entry name" value="KINESIN-LIKE PROTEIN"/>
    <property type="match status" value="1"/>
</dbReference>
<protein>
    <submittedName>
        <fullName evidence="1">Uncharacterized protein</fullName>
    </submittedName>
</protein>